<proteinExistence type="predicted"/>
<gene>
    <name evidence="3" type="ORF">PSU4_10060</name>
</gene>
<keyword evidence="4" id="KW-1185">Reference proteome</keyword>
<dbReference type="RefSeq" id="WP_147102849.1">
    <property type="nucleotide sequence ID" value="NZ_BJVJ01000006.1"/>
</dbReference>
<dbReference type="EMBL" id="BJVJ01000006">
    <property type="protein sequence ID" value="GEL22052.1"/>
    <property type="molecule type" value="Genomic_DNA"/>
</dbReference>
<dbReference type="PANTHER" id="PTHR43603:SF1">
    <property type="entry name" value="ZINC-REGULATED GTPASE METALLOPROTEIN ACTIVATOR 1"/>
    <property type="match status" value="1"/>
</dbReference>
<dbReference type="OrthoDB" id="9808822at2"/>
<organism evidence="3 4">
    <name type="scientific">Pseudonocardia sulfidoxydans NBRC 16205</name>
    <dbReference type="NCBI Taxonomy" id="1223511"/>
    <lineage>
        <taxon>Bacteria</taxon>
        <taxon>Bacillati</taxon>
        <taxon>Actinomycetota</taxon>
        <taxon>Actinomycetes</taxon>
        <taxon>Pseudonocardiales</taxon>
        <taxon>Pseudonocardiaceae</taxon>
        <taxon>Pseudonocardia</taxon>
    </lineage>
</organism>
<evidence type="ECO:0000256" key="1">
    <source>
        <dbReference type="SAM" id="MobiDB-lite"/>
    </source>
</evidence>
<dbReference type="SMART" id="SM00833">
    <property type="entry name" value="CobW_C"/>
    <property type="match status" value="1"/>
</dbReference>
<accession>A0A511DB70</accession>
<dbReference type="PANTHER" id="PTHR43603">
    <property type="entry name" value="COBW DOMAIN-CONTAINING PROTEIN DDB_G0274527"/>
    <property type="match status" value="1"/>
</dbReference>
<reference evidence="3 4" key="1">
    <citation type="submission" date="2019-07" db="EMBL/GenBank/DDBJ databases">
        <title>Whole genome shotgun sequence of Pseudonocardia sulfidoxydans NBRC 16205.</title>
        <authorList>
            <person name="Hosoyama A."/>
            <person name="Uohara A."/>
            <person name="Ohji S."/>
            <person name="Ichikawa N."/>
        </authorList>
    </citation>
    <scope>NUCLEOTIDE SEQUENCE [LARGE SCALE GENOMIC DNA]</scope>
    <source>
        <strain evidence="3 4">NBRC 16205</strain>
    </source>
</reference>
<sequence length="433" mass="46083">MPPDPPPPTELLVLAGLPRDTTERVARLLLGAPGTVVVGHDLRDVGEGLVRRRVRATTLGTADTPATRTDTTTNVRLTHGYLSCVLREDLLPELLRHAGTAARVVLHLDPVLEPEQICWALAHVLTDTPGGGRTVVTDVLDLRGVVTAVDSASWLDDATGDAELDDRDVGRLAGDERTVAQVVTGQAEFADLLVLGGTAPGWTLARTHAALARLTPAARRATLAAVTADPDLLGLRDLPAEARRGRAEDVHAPLLRGAPPLEEDCGLALHVFSARRPFHPERLHEAVDVLLDGVVRTRGRVWLATRPSDVLWLESAGGGLRIGHAGSWLAGTGPDVWEAADPRRVALAAAGWDDRFGDRSQDVVVLSDGARPETIDAALHAALLTDDELAAGPVAWAELPDPFGRWHVDPCEPGDAGTARAPAEHRHDRGGRD</sequence>
<dbReference type="InterPro" id="IPR027417">
    <property type="entry name" value="P-loop_NTPase"/>
</dbReference>
<comment type="caution">
    <text evidence="3">The sequence shown here is derived from an EMBL/GenBank/DDBJ whole genome shotgun (WGS) entry which is preliminary data.</text>
</comment>
<dbReference type="InterPro" id="IPR051927">
    <property type="entry name" value="Zn_Chap_cDPG_Synth"/>
</dbReference>
<evidence type="ECO:0000313" key="4">
    <source>
        <dbReference type="Proteomes" id="UP000321685"/>
    </source>
</evidence>
<dbReference type="AlphaFoldDB" id="A0A511DB70"/>
<dbReference type="Gene3D" id="3.40.50.300">
    <property type="entry name" value="P-loop containing nucleotide triphosphate hydrolases"/>
    <property type="match status" value="1"/>
</dbReference>
<dbReference type="NCBIfam" id="NF047431">
    <property type="entry name" value="hiber_recruit"/>
    <property type="match status" value="1"/>
</dbReference>
<dbReference type="Pfam" id="PF07683">
    <property type="entry name" value="CobW_C"/>
    <property type="match status" value="1"/>
</dbReference>
<dbReference type="Proteomes" id="UP000321685">
    <property type="component" value="Unassembled WGS sequence"/>
</dbReference>
<dbReference type="SUPFAM" id="SSF90002">
    <property type="entry name" value="Hypothetical protein YjiA, C-terminal domain"/>
    <property type="match status" value="1"/>
</dbReference>
<evidence type="ECO:0000313" key="3">
    <source>
        <dbReference type="EMBL" id="GEL22052.1"/>
    </source>
</evidence>
<dbReference type="InterPro" id="IPR011629">
    <property type="entry name" value="CobW-like_C"/>
</dbReference>
<feature type="domain" description="CobW C-terminal" evidence="2">
    <location>
        <begin position="267"/>
        <end position="383"/>
    </location>
</feature>
<name>A0A511DB70_9PSEU</name>
<feature type="compositionally biased region" description="Basic and acidic residues" evidence="1">
    <location>
        <begin position="422"/>
        <end position="433"/>
    </location>
</feature>
<evidence type="ECO:0000259" key="2">
    <source>
        <dbReference type="SMART" id="SM00833"/>
    </source>
</evidence>
<feature type="region of interest" description="Disordered" evidence="1">
    <location>
        <begin position="408"/>
        <end position="433"/>
    </location>
</feature>
<protein>
    <recommendedName>
        <fullName evidence="2">CobW C-terminal domain-containing protein</fullName>
    </recommendedName>
</protein>